<dbReference type="InterPro" id="IPR050072">
    <property type="entry name" value="Peptidase_M20A"/>
</dbReference>
<evidence type="ECO:0000256" key="10">
    <source>
        <dbReference type="ARBA" id="ARBA00022915"/>
    </source>
</evidence>
<comment type="function">
    <text evidence="15">Catalyzes the hydrolysis of N-succinyl-L,L-diaminopimelic acid (SDAP), forming succinate and LL-2,6-diaminopimelate (DAP), an intermediate involved in the bacterial biosynthesis of lysine and meso-diaminopimelic acid, an essential component of bacterial cell walls.</text>
</comment>
<proteinExistence type="inferred from homology"/>
<dbReference type="Proteomes" id="UP000094472">
    <property type="component" value="Unassembled WGS sequence"/>
</dbReference>
<dbReference type="RefSeq" id="WP_069440509.1">
    <property type="nucleotide sequence ID" value="NZ_LPWF01000004.1"/>
</dbReference>
<dbReference type="GO" id="GO:0050897">
    <property type="term" value="F:cobalt ion binding"/>
    <property type="evidence" value="ECO:0007669"/>
    <property type="project" value="UniProtKB-UniRule"/>
</dbReference>
<dbReference type="InterPro" id="IPR005941">
    <property type="entry name" value="DapE_proteobac"/>
</dbReference>
<dbReference type="GO" id="GO:0008777">
    <property type="term" value="F:acetylornithine deacetylase activity"/>
    <property type="evidence" value="ECO:0007669"/>
    <property type="project" value="TreeGrafter"/>
</dbReference>
<dbReference type="EC" id="3.5.1.18" evidence="4 15"/>
<feature type="binding site" evidence="15">
    <location>
        <position position="75"/>
    </location>
    <ligand>
        <name>Zn(2+)</name>
        <dbReference type="ChEBI" id="CHEBI:29105"/>
        <label>1</label>
    </ligand>
</feature>
<evidence type="ECO:0000256" key="7">
    <source>
        <dbReference type="ARBA" id="ARBA00022723"/>
    </source>
</evidence>
<organism evidence="17 18">
    <name type="scientific">Methyloceanibacter superfactus</name>
    <dbReference type="NCBI Taxonomy" id="1774969"/>
    <lineage>
        <taxon>Bacteria</taxon>
        <taxon>Pseudomonadati</taxon>
        <taxon>Pseudomonadota</taxon>
        <taxon>Alphaproteobacteria</taxon>
        <taxon>Hyphomicrobiales</taxon>
        <taxon>Hyphomicrobiaceae</taxon>
        <taxon>Methyloceanibacter</taxon>
    </lineage>
</organism>
<dbReference type="UniPathway" id="UPA00034">
    <property type="reaction ID" value="UER00021"/>
</dbReference>
<feature type="binding site" evidence="15">
    <location>
        <position position="144"/>
    </location>
    <ligand>
        <name>Zn(2+)</name>
        <dbReference type="ChEBI" id="CHEBI:29105"/>
        <label>2</label>
    </ligand>
</feature>
<feature type="domain" description="Peptidase M20 dimerisation" evidence="16">
    <location>
        <begin position="185"/>
        <end position="290"/>
    </location>
</feature>
<dbReference type="AlphaFoldDB" id="A0A1E3W724"/>
<comment type="cofactor">
    <cofactor evidence="15">
        <name>Zn(2+)</name>
        <dbReference type="ChEBI" id="CHEBI:29105"/>
    </cofactor>
    <cofactor evidence="15">
        <name>Co(2+)</name>
        <dbReference type="ChEBI" id="CHEBI:48828"/>
    </cofactor>
    <text evidence="15">Binds 2 Zn(2+) or Co(2+) ions per subunit.</text>
</comment>
<evidence type="ECO:0000256" key="9">
    <source>
        <dbReference type="ARBA" id="ARBA00022833"/>
    </source>
</evidence>
<dbReference type="InterPro" id="IPR011650">
    <property type="entry name" value="Peptidase_M20_dimer"/>
</dbReference>
<comment type="caution">
    <text evidence="17">The sequence shown here is derived from an EMBL/GenBank/DDBJ whole genome shotgun (WGS) entry which is preliminary data.</text>
</comment>
<dbReference type="GO" id="GO:0008270">
    <property type="term" value="F:zinc ion binding"/>
    <property type="evidence" value="ECO:0007669"/>
    <property type="project" value="UniProtKB-UniRule"/>
</dbReference>
<dbReference type="NCBIfam" id="NF009557">
    <property type="entry name" value="PRK13009.1"/>
    <property type="match status" value="1"/>
</dbReference>
<evidence type="ECO:0000256" key="6">
    <source>
        <dbReference type="ARBA" id="ARBA00022605"/>
    </source>
</evidence>
<evidence type="ECO:0000313" key="18">
    <source>
        <dbReference type="Proteomes" id="UP000094472"/>
    </source>
</evidence>
<name>A0A1E3W724_9HYPH</name>
<evidence type="ECO:0000256" key="12">
    <source>
        <dbReference type="ARBA" id="ARBA00023285"/>
    </source>
</evidence>
<accession>A0A1E3W724</accession>
<comment type="pathway">
    <text evidence="1 15">Amino-acid biosynthesis; L-lysine biosynthesis via DAP pathway; LL-2,6-diaminopimelate from (S)-tetrahydrodipicolinate (succinylase route): step 3/3.</text>
</comment>
<dbReference type="Gene3D" id="3.40.630.10">
    <property type="entry name" value="Zn peptidases"/>
    <property type="match status" value="2"/>
</dbReference>
<feature type="active site" evidence="15">
    <location>
        <position position="77"/>
    </location>
</feature>
<dbReference type="GO" id="GO:0009014">
    <property type="term" value="F:succinyl-diaminopimelate desuccinylase activity"/>
    <property type="evidence" value="ECO:0007669"/>
    <property type="project" value="UniProtKB-UniRule"/>
</dbReference>
<evidence type="ECO:0000256" key="4">
    <source>
        <dbReference type="ARBA" id="ARBA00011921"/>
    </source>
</evidence>
<evidence type="ECO:0000256" key="11">
    <source>
        <dbReference type="ARBA" id="ARBA00023154"/>
    </source>
</evidence>
<keyword evidence="11 15" id="KW-0457">Lysine biosynthesis</keyword>
<evidence type="ECO:0000256" key="15">
    <source>
        <dbReference type="HAMAP-Rule" id="MF_01690"/>
    </source>
</evidence>
<dbReference type="CDD" id="cd03891">
    <property type="entry name" value="M20_DapE_proteobac"/>
    <property type="match status" value="1"/>
</dbReference>
<dbReference type="OrthoDB" id="9809784at2"/>
<dbReference type="GO" id="GO:0006526">
    <property type="term" value="P:L-arginine biosynthetic process"/>
    <property type="evidence" value="ECO:0007669"/>
    <property type="project" value="TreeGrafter"/>
</dbReference>
<sequence>MTTLGEKAVALAQDLIRCASVTPRDEGALQVLIEPLEKARFTCDRLTFSEEGTPDVDNLVARLGDGPPHLCFAGHTDVVPPGDKALWTHPPFAAEIADGVLYGRGASDMKGAIACFVTAALDYSKSKGREIEGTISLLITGDEEGPSINGTPKVLRWMEQKGLKPDHCIVGEPSNSTKLGEAIKIGRRGSLNGRLTVTGQQGHVAIPHLAANPIKGLVQALAKLYDTPLDYGSAHFSPSNLEVTSIDVGNPATNVIPASAEARFNIRFNDRQRPDGLHTLLQEEITQALAGMELSFKIDFEPPGQAFFTEPGPLDALLSEAVSEITGLTPTLSTDGGTSDARHIKDYCPVVEFGLTTETIHKADENVKISDLEQLTAIYRRFIERYFDNFAGAPDGR</sequence>
<keyword evidence="10 15" id="KW-0220">Diaminopimelate biosynthesis</keyword>
<comment type="similarity">
    <text evidence="2 15">Belongs to the peptidase M20A family. DapE subfamily.</text>
</comment>
<feature type="active site" description="Proton acceptor" evidence="15">
    <location>
        <position position="143"/>
    </location>
</feature>
<dbReference type="InterPro" id="IPR036264">
    <property type="entry name" value="Bact_exopeptidase_dim_dom"/>
</dbReference>
<evidence type="ECO:0000256" key="3">
    <source>
        <dbReference type="ARBA" id="ARBA00011738"/>
    </source>
</evidence>
<gene>
    <name evidence="15" type="primary">dapE</name>
    <name evidence="17" type="ORF">AUC69_05005</name>
</gene>
<evidence type="ECO:0000256" key="8">
    <source>
        <dbReference type="ARBA" id="ARBA00022801"/>
    </source>
</evidence>
<dbReference type="InterPro" id="IPR001261">
    <property type="entry name" value="ArgE/DapE_CS"/>
</dbReference>
<feature type="binding site" evidence="15">
    <location>
        <position position="172"/>
    </location>
    <ligand>
        <name>Zn(2+)</name>
        <dbReference type="ChEBI" id="CHEBI:29105"/>
        <label>1</label>
    </ligand>
</feature>
<dbReference type="PROSITE" id="PS00759">
    <property type="entry name" value="ARGE_DAPE_CPG2_2"/>
    <property type="match status" value="1"/>
</dbReference>
<evidence type="ECO:0000256" key="14">
    <source>
        <dbReference type="ARBA" id="ARBA00051301"/>
    </source>
</evidence>
<comment type="subunit">
    <text evidence="3 15">Homodimer.</text>
</comment>
<evidence type="ECO:0000256" key="2">
    <source>
        <dbReference type="ARBA" id="ARBA00006746"/>
    </source>
</evidence>
<feature type="binding site" evidence="15">
    <location>
        <position position="108"/>
    </location>
    <ligand>
        <name>Zn(2+)</name>
        <dbReference type="ChEBI" id="CHEBI:29105"/>
        <label>2</label>
    </ligand>
</feature>
<dbReference type="Pfam" id="PF07687">
    <property type="entry name" value="M20_dimer"/>
    <property type="match status" value="1"/>
</dbReference>
<feature type="binding site" evidence="15">
    <location>
        <position position="108"/>
    </location>
    <ligand>
        <name>Zn(2+)</name>
        <dbReference type="ChEBI" id="CHEBI:29105"/>
        <label>1</label>
    </ligand>
</feature>
<comment type="catalytic activity">
    <reaction evidence="14 15">
        <text>N-succinyl-(2S,6S)-2,6-diaminopimelate + H2O = (2S,6S)-2,6-diaminopimelate + succinate</text>
        <dbReference type="Rhea" id="RHEA:22608"/>
        <dbReference type="ChEBI" id="CHEBI:15377"/>
        <dbReference type="ChEBI" id="CHEBI:30031"/>
        <dbReference type="ChEBI" id="CHEBI:57609"/>
        <dbReference type="ChEBI" id="CHEBI:58087"/>
        <dbReference type="EC" id="3.5.1.18"/>
    </reaction>
</comment>
<dbReference type="GO" id="GO:0019877">
    <property type="term" value="P:diaminopimelate biosynthetic process"/>
    <property type="evidence" value="ECO:0007669"/>
    <property type="project" value="UniProtKB-UniRule"/>
</dbReference>
<dbReference type="GO" id="GO:0009089">
    <property type="term" value="P:lysine biosynthetic process via diaminopimelate"/>
    <property type="evidence" value="ECO:0007669"/>
    <property type="project" value="UniProtKB-UniRule"/>
</dbReference>
<dbReference type="Pfam" id="PF01546">
    <property type="entry name" value="Peptidase_M20"/>
    <property type="match status" value="1"/>
</dbReference>
<evidence type="ECO:0000313" key="17">
    <source>
        <dbReference type="EMBL" id="ODS01635.1"/>
    </source>
</evidence>
<dbReference type="HAMAP" id="MF_01690">
    <property type="entry name" value="DapE"/>
    <property type="match status" value="1"/>
</dbReference>
<dbReference type="SUPFAM" id="SSF55031">
    <property type="entry name" value="Bacterial exopeptidase dimerisation domain"/>
    <property type="match status" value="1"/>
</dbReference>
<protein>
    <recommendedName>
        <fullName evidence="5 15">Succinyl-diaminopimelate desuccinylase</fullName>
        <shortName evidence="15">SDAP desuccinylase</shortName>
        <ecNumber evidence="4 15">3.5.1.18</ecNumber>
    </recommendedName>
    <alternativeName>
        <fullName evidence="13 15">N-succinyl-LL-2,6-diaminoheptanedioate amidohydrolase</fullName>
    </alternativeName>
</protein>
<dbReference type="SUPFAM" id="SSF53187">
    <property type="entry name" value="Zn-dependent exopeptidases"/>
    <property type="match status" value="1"/>
</dbReference>
<keyword evidence="6 15" id="KW-0028">Amino-acid biosynthesis</keyword>
<dbReference type="EMBL" id="LPWF01000004">
    <property type="protein sequence ID" value="ODS01635.1"/>
    <property type="molecule type" value="Genomic_DNA"/>
</dbReference>
<keyword evidence="7 15" id="KW-0479">Metal-binding</keyword>
<keyword evidence="9 15" id="KW-0862">Zinc</keyword>
<dbReference type="STRING" id="1774969.AUC69_05005"/>
<dbReference type="InterPro" id="IPR002933">
    <property type="entry name" value="Peptidase_M20"/>
</dbReference>
<dbReference type="PANTHER" id="PTHR43808">
    <property type="entry name" value="ACETYLORNITHINE DEACETYLASE"/>
    <property type="match status" value="1"/>
</dbReference>
<dbReference type="PANTHER" id="PTHR43808:SF31">
    <property type="entry name" value="N-ACETYL-L-CITRULLINE DEACETYLASE"/>
    <property type="match status" value="1"/>
</dbReference>
<evidence type="ECO:0000256" key="13">
    <source>
        <dbReference type="ARBA" id="ARBA00031891"/>
    </source>
</evidence>
<reference evidence="17 18" key="1">
    <citation type="journal article" date="2016" name="Environ. Microbiol.">
        <title>New Methyloceanibacter diversity from North Sea sediments includes methanotroph containing solely the soluble methane monooxygenase.</title>
        <authorList>
            <person name="Vekeman B."/>
            <person name="Kerckhof F.M."/>
            <person name="Cremers G."/>
            <person name="de Vos P."/>
            <person name="Vandamme P."/>
            <person name="Boon N."/>
            <person name="Op den Camp H.J."/>
            <person name="Heylen K."/>
        </authorList>
    </citation>
    <scope>NUCLEOTIDE SEQUENCE [LARGE SCALE GENOMIC DNA]</scope>
    <source>
        <strain evidence="17 18">R-67175</strain>
    </source>
</reference>
<evidence type="ECO:0000256" key="1">
    <source>
        <dbReference type="ARBA" id="ARBA00005130"/>
    </source>
</evidence>
<feature type="binding site" evidence="15">
    <location>
        <position position="361"/>
    </location>
    <ligand>
        <name>Zn(2+)</name>
        <dbReference type="ChEBI" id="CHEBI:29105"/>
        <label>2</label>
    </ligand>
</feature>
<keyword evidence="8 15" id="KW-0378">Hydrolase</keyword>
<keyword evidence="12 15" id="KW-0170">Cobalt</keyword>
<evidence type="ECO:0000259" key="16">
    <source>
        <dbReference type="Pfam" id="PF07687"/>
    </source>
</evidence>
<evidence type="ECO:0000256" key="5">
    <source>
        <dbReference type="ARBA" id="ARBA00022391"/>
    </source>
</evidence>
<dbReference type="NCBIfam" id="TIGR01246">
    <property type="entry name" value="dapE_proteo"/>
    <property type="match status" value="1"/>
</dbReference>
<keyword evidence="18" id="KW-1185">Reference proteome</keyword>